<sequence length="93" mass="9875">MTSDASLRARDAFISPSLLLNLPCPSAPPTLALASRLASASAAMARCSWWGSLTSLISTRSTLMPHWCAASSRDPCRARSSWSYTPALSSCTI</sequence>
<evidence type="ECO:0000313" key="2">
    <source>
        <dbReference type="Proteomes" id="UP000694546"/>
    </source>
</evidence>
<dbReference type="AlphaFoldDB" id="A0A8C5BD35"/>
<dbReference type="Ensembl" id="ENSGMOT00000030762.1">
    <property type="protein sequence ID" value="ENSGMOP00000042480.1"/>
    <property type="gene ID" value="ENSGMOG00000037072.1"/>
</dbReference>
<accession>A0A8C5BD35</accession>
<protein>
    <submittedName>
        <fullName evidence="1">Uncharacterized protein</fullName>
    </submittedName>
</protein>
<organism evidence="1 2">
    <name type="scientific">Gadus morhua</name>
    <name type="common">Atlantic cod</name>
    <dbReference type="NCBI Taxonomy" id="8049"/>
    <lineage>
        <taxon>Eukaryota</taxon>
        <taxon>Metazoa</taxon>
        <taxon>Chordata</taxon>
        <taxon>Craniata</taxon>
        <taxon>Vertebrata</taxon>
        <taxon>Euteleostomi</taxon>
        <taxon>Actinopterygii</taxon>
        <taxon>Neopterygii</taxon>
        <taxon>Teleostei</taxon>
        <taxon>Neoteleostei</taxon>
        <taxon>Acanthomorphata</taxon>
        <taxon>Zeiogadaria</taxon>
        <taxon>Gadariae</taxon>
        <taxon>Gadiformes</taxon>
        <taxon>Gadoidei</taxon>
        <taxon>Gadidae</taxon>
        <taxon>Gadus</taxon>
    </lineage>
</organism>
<name>A0A8C5BD35_GADMO</name>
<dbReference type="Proteomes" id="UP000694546">
    <property type="component" value="Chromosome 16"/>
</dbReference>
<reference evidence="1" key="2">
    <citation type="submission" date="2025-09" db="UniProtKB">
        <authorList>
            <consortium name="Ensembl"/>
        </authorList>
    </citation>
    <scope>IDENTIFICATION</scope>
</reference>
<keyword evidence="2" id="KW-1185">Reference proteome</keyword>
<proteinExistence type="predicted"/>
<dbReference type="OMA" id="CSWTGNF"/>
<reference evidence="1" key="1">
    <citation type="submission" date="2025-08" db="UniProtKB">
        <authorList>
            <consortium name="Ensembl"/>
        </authorList>
    </citation>
    <scope>IDENTIFICATION</scope>
</reference>
<evidence type="ECO:0000313" key="1">
    <source>
        <dbReference type="Ensembl" id="ENSGMOP00000042480.1"/>
    </source>
</evidence>